<dbReference type="InterPro" id="IPR001387">
    <property type="entry name" value="Cro/C1-type_HTH"/>
</dbReference>
<dbReference type="InterPro" id="IPR010982">
    <property type="entry name" value="Lambda_DNA-bd_dom_sf"/>
</dbReference>
<evidence type="ECO:0000313" key="2">
    <source>
        <dbReference type="EMBL" id="TCU83421.1"/>
    </source>
</evidence>
<keyword evidence="3" id="KW-1185">Reference proteome</keyword>
<protein>
    <submittedName>
        <fullName evidence="2">Helix-turn-helix protein</fullName>
    </submittedName>
</protein>
<name>A0A4R3U6S2_ROSSA</name>
<dbReference type="Gene3D" id="1.10.260.40">
    <property type="entry name" value="lambda repressor-like DNA-binding domains"/>
    <property type="match status" value="1"/>
</dbReference>
<dbReference type="AlphaFoldDB" id="A0A4R3U6S2"/>
<dbReference type="EMBL" id="SMBU01000058">
    <property type="protein sequence ID" value="TCU83421.1"/>
    <property type="molecule type" value="Genomic_DNA"/>
</dbReference>
<dbReference type="Proteomes" id="UP000295110">
    <property type="component" value="Unassembled WGS sequence"/>
</dbReference>
<reference evidence="2 3" key="1">
    <citation type="submission" date="2019-03" db="EMBL/GenBank/DDBJ databases">
        <title>Genomic Encyclopedia of Type Strains, Phase IV (KMG-IV): sequencing the most valuable type-strain genomes for metagenomic binning, comparative biology and taxonomic classification.</title>
        <authorList>
            <person name="Goeker M."/>
        </authorList>
    </citation>
    <scope>NUCLEOTIDE SEQUENCE [LARGE SCALE GENOMIC DNA]</scope>
    <source>
        <strain evidence="2 3">DSM 654</strain>
    </source>
</reference>
<dbReference type="SUPFAM" id="SSF47413">
    <property type="entry name" value="lambda repressor-like DNA-binding domains"/>
    <property type="match status" value="1"/>
</dbReference>
<dbReference type="GO" id="GO:0003677">
    <property type="term" value="F:DNA binding"/>
    <property type="evidence" value="ECO:0007669"/>
    <property type="project" value="InterPro"/>
</dbReference>
<gene>
    <name evidence="2" type="ORF">EV671_105813</name>
</gene>
<dbReference type="CDD" id="cd00093">
    <property type="entry name" value="HTH_XRE"/>
    <property type="match status" value="1"/>
</dbReference>
<evidence type="ECO:0000259" key="1">
    <source>
        <dbReference type="PROSITE" id="PS50943"/>
    </source>
</evidence>
<feature type="domain" description="HTH cro/C1-type" evidence="1">
    <location>
        <begin position="15"/>
        <end position="72"/>
    </location>
</feature>
<sequence length="88" mass="9616">MNDVIRLQADLGTSLKKAREDAGLSIKELAAKAGRVRDVIYRLEAGKDVSVASLFAVLSVLQMTLRVERAGLPTLEDVQTRFGADEEE</sequence>
<comment type="caution">
    <text evidence="2">The sequence shown here is derived from an EMBL/GenBank/DDBJ whole genome shotgun (WGS) entry which is preliminary data.</text>
</comment>
<accession>A0A4R3U6S2</accession>
<evidence type="ECO:0000313" key="3">
    <source>
        <dbReference type="Proteomes" id="UP000295110"/>
    </source>
</evidence>
<organism evidence="2 3">
    <name type="scientific">Roseateles saccharophilus</name>
    <name type="common">Pseudomonas saccharophila</name>
    <dbReference type="NCBI Taxonomy" id="304"/>
    <lineage>
        <taxon>Bacteria</taxon>
        <taxon>Pseudomonadati</taxon>
        <taxon>Pseudomonadota</taxon>
        <taxon>Betaproteobacteria</taxon>
        <taxon>Burkholderiales</taxon>
        <taxon>Sphaerotilaceae</taxon>
        <taxon>Roseateles</taxon>
    </lineage>
</organism>
<proteinExistence type="predicted"/>
<dbReference type="SMART" id="SM00530">
    <property type="entry name" value="HTH_XRE"/>
    <property type="match status" value="1"/>
</dbReference>
<dbReference type="Pfam" id="PF01381">
    <property type="entry name" value="HTH_3"/>
    <property type="match status" value="1"/>
</dbReference>
<dbReference type="PROSITE" id="PS50943">
    <property type="entry name" value="HTH_CROC1"/>
    <property type="match status" value="1"/>
</dbReference>
<dbReference type="RefSeq" id="WP_243655878.1">
    <property type="nucleotide sequence ID" value="NZ_CBCSGL010000084.1"/>
</dbReference>